<name>A0A8C3F6X4_CHRPI</name>
<dbReference type="PANTHER" id="PTHR43544">
    <property type="entry name" value="SHORT-CHAIN DEHYDROGENASE/REDUCTASE"/>
    <property type="match status" value="1"/>
</dbReference>
<dbReference type="InterPro" id="IPR051468">
    <property type="entry name" value="Fungal_SecMetab_SDRs"/>
</dbReference>
<dbReference type="SUPFAM" id="SSF51735">
    <property type="entry name" value="NAD(P)-binding Rossmann-fold domains"/>
    <property type="match status" value="1"/>
</dbReference>
<dbReference type="Pfam" id="PF00106">
    <property type="entry name" value="adh_short"/>
    <property type="match status" value="1"/>
</dbReference>
<dbReference type="GeneTree" id="ENSGT00940000163363"/>
<reference evidence="1" key="2">
    <citation type="submission" date="2025-09" db="UniProtKB">
        <authorList>
            <consortium name="Ensembl"/>
        </authorList>
    </citation>
    <scope>IDENTIFICATION</scope>
</reference>
<evidence type="ECO:0000313" key="1">
    <source>
        <dbReference type="Ensembl" id="ENSCPBP00000000836.1"/>
    </source>
</evidence>
<dbReference type="InterPro" id="IPR002347">
    <property type="entry name" value="SDR_fam"/>
</dbReference>
<accession>A0A8C3F6X4</accession>
<reference evidence="1" key="1">
    <citation type="submission" date="2025-08" db="UniProtKB">
        <authorList>
            <consortium name="Ensembl"/>
        </authorList>
    </citation>
    <scope>IDENTIFICATION</scope>
</reference>
<sequence>AIDSAPGSSRELDSAQPGHRPGVAALSIIIDFIVFQQLKNLVSRHPNVVIIALEATDPASIRAAAARVEEHLKGSGLNLLINNAGVIKLSTLESETPEDMSLVYATNVTGPLLVSQVRAPTEGRSLAALGFETIPFPLALVT</sequence>
<dbReference type="PANTHER" id="PTHR43544:SF38">
    <property type="entry name" value="C-FACTOR-RELATED"/>
    <property type="match status" value="1"/>
</dbReference>
<dbReference type="Gene3D" id="3.40.50.720">
    <property type="entry name" value="NAD(P)-binding Rossmann-like Domain"/>
    <property type="match status" value="1"/>
</dbReference>
<proteinExistence type="predicted"/>
<dbReference type="GO" id="GO:0005737">
    <property type="term" value="C:cytoplasm"/>
    <property type="evidence" value="ECO:0007669"/>
    <property type="project" value="TreeGrafter"/>
</dbReference>
<keyword evidence="2" id="KW-1185">Reference proteome</keyword>
<dbReference type="Proteomes" id="UP000694380">
    <property type="component" value="Unplaced"/>
</dbReference>
<dbReference type="AlphaFoldDB" id="A0A8C3F6X4"/>
<dbReference type="InterPro" id="IPR036291">
    <property type="entry name" value="NAD(P)-bd_dom_sf"/>
</dbReference>
<dbReference type="GO" id="GO:0016491">
    <property type="term" value="F:oxidoreductase activity"/>
    <property type="evidence" value="ECO:0007669"/>
    <property type="project" value="TreeGrafter"/>
</dbReference>
<evidence type="ECO:0000313" key="2">
    <source>
        <dbReference type="Proteomes" id="UP000694380"/>
    </source>
</evidence>
<protein>
    <submittedName>
        <fullName evidence="1">Uncharacterized protein</fullName>
    </submittedName>
</protein>
<organism evidence="1 2">
    <name type="scientific">Chrysemys picta bellii</name>
    <name type="common">Western painted turtle</name>
    <name type="synonym">Emys bellii</name>
    <dbReference type="NCBI Taxonomy" id="8478"/>
    <lineage>
        <taxon>Eukaryota</taxon>
        <taxon>Metazoa</taxon>
        <taxon>Chordata</taxon>
        <taxon>Craniata</taxon>
        <taxon>Vertebrata</taxon>
        <taxon>Euteleostomi</taxon>
        <taxon>Archelosauria</taxon>
        <taxon>Testudinata</taxon>
        <taxon>Testudines</taxon>
        <taxon>Cryptodira</taxon>
        <taxon>Durocryptodira</taxon>
        <taxon>Testudinoidea</taxon>
        <taxon>Emydidae</taxon>
        <taxon>Chrysemys</taxon>
    </lineage>
</organism>
<dbReference type="Ensembl" id="ENSCPBT00000001041.1">
    <property type="protein sequence ID" value="ENSCPBP00000000836.1"/>
    <property type="gene ID" value="ENSCPBG00000000695.1"/>
</dbReference>